<dbReference type="Pfam" id="PF02899">
    <property type="entry name" value="Phage_int_SAM_1"/>
    <property type="match status" value="1"/>
</dbReference>
<organism evidence="7 8">
    <name type="scientific">Niallia alba</name>
    <dbReference type="NCBI Taxonomy" id="2729105"/>
    <lineage>
        <taxon>Bacteria</taxon>
        <taxon>Bacillati</taxon>
        <taxon>Bacillota</taxon>
        <taxon>Bacilli</taxon>
        <taxon>Bacillales</taxon>
        <taxon>Bacillaceae</taxon>
        <taxon>Niallia</taxon>
    </lineage>
</organism>
<feature type="domain" description="Core-binding (CB)" evidence="6">
    <location>
        <begin position="11"/>
        <end position="103"/>
    </location>
</feature>
<dbReference type="PROSITE" id="PS51900">
    <property type="entry name" value="CB"/>
    <property type="match status" value="1"/>
</dbReference>
<sequence length="326" mass="38399">MKKIHKKDGTYMMITLPDYALDYMENLNQSGRSKLTLKQYESDLKKFFSWLDIYKENTKFETIKALRADDIRAYFHYLKEKQLSQATIRRLASVLSRLMIYHQCICAHEIHKLAEAAPLRTLTDKDFITQNEYSLLAQMLLTKDAEVTKKSARNYLLTRNWTIVALLRTFGLTPFDLHSIKMKDFNLAQGELTLSRDTTRLILSLPHDIMAKLRDYYFSIPESFRPKYYSNDPVFVAFNNISYSFQYDYDRQKPKGLSVRAIQEMIKDEVRRAGLRKISAVNFRNTAILEELANGVCDENVMQQFHLTSEAALRRYKQYLQEKEQK</sequence>
<dbReference type="Gene3D" id="1.10.443.10">
    <property type="entry name" value="Intergrase catalytic core"/>
    <property type="match status" value="1"/>
</dbReference>
<dbReference type="PROSITE" id="PS51898">
    <property type="entry name" value="TYR_RECOMBINASE"/>
    <property type="match status" value="1"/>
</dbReference>
<evidence type="ECO:0000313" key="8">
    <source>
        <dbReference type="Proteomes" id="UP000588491"/>
    </source>
</evidence>
<dbReference type="InterPro" id="IPR010998">
    <property type="entry name" value="Integrase_recombinase_N"/>
</dbReference>
<evidence type="ECO:0000256" key="4">
    <source>
        <dbReference type="PROSITE-ProRule" id="PRU01248"/>
    </source>
</evidence>
<evidence type="ECO:0000256" key="1">
    <source>
        <dbReference type="ARBA" id="ARBA00022908"/>
    </source>
</evidence>
<dbReference type="Proteomes" id="UP000588491">
    <property type="component" value="Unassembled WGS sequence"/>
</dbReference>
<dbReference type="Gene3D" id="1.10.150.130">
    <property type="match status" value="1"/>
</dbReference>
<reference evidence="7 8" key="1">
    <citation type="submission" date="2020-04" db="EMBL/GenBank/DDBJ databases">
        <title>Bacillus sp. UniB3 isolated from commercial digestive syrup.</title>
        <authorList>
            <person name="Thorat V."/>
            <person name="Kirdat K."/>
            <person name="Tiwarekar B."/>
            <person name="Yadav A."/>
        </authorList>
    </citation>
    <scope>NUCLEOTIDE SEQUENCE [LARGE SCALE GENOMIC DNA]</scope>
    <source>
        <strain evidence="7 8">UniB3</strain>
    </source>
</reference>
<protein>
    <submittedName>
        <fullName evidence="7">Site-specific integrase</fullName>
    </submittedName>
</protein>
<dbReference type="InterPro" id="IPR002104">
    <property type="entry name" value="Integrase_catalytic"/>
</dbReference>
<evidence type="ECO:0000256" key="3">
    <source>
        <dbReference type="ARBA" id="ARBA00023172"/>
    </source>
</evidence>
<feature type="domain" description="Tyr recombinase" evidence="5">
    <location>
        <begin position="123"/>
        <end position="326"/>
    </location>
</feature>
<keyword evidence="3" id="KW-0233">DNA recombination</keyword>
<evidence type="ECO:0000259" key="5">
    <source>
        <dbReference type="PROSITE" id="PS51898"/>
    </source>
</evidence>
<comment type="caution">
    <text evidence="7">The sequence shown here is derived from an EMBL/GenBank/DDBJ whole genome shotgun (WGS) entry which is preliminary data.</text>
</comment>
<name>A0A7Y0K925_9BACI</name>
<dbReference type="InterPro" id="IPR044068">
    <property type="entry name" value="CB"/>
</dbReference>
<dbReference type="PANTHER" id="PTHR30349:SF86">
    <property type="entry name" value="INTEGRASE_RECOMBINASE AQ_AA09-RELATED"/>
    <property type="match status" value="1"/>
</dbReference>
<dbReference type="EMBL" id="JABBPK010000001">
    <property type="protein sequence ID" value="NMO77950.1"/>
    <property type="molecule type" value="Genomic_DNA"/>
</dbReference>
<keyword evidence="2 4" id="KW-0238">DNA-binding</keyword>
<dbReference type="InterPro" id="IPR050090">
    <property type="entry name" value="Tyrosine_recombinase_XerCD"/>
</dbReference>
<dbReference type="GO" id="GO:0006310">
    <property type="term" value="P:DNA recombination"/>
    <property type="evidence" value="ECO:0007669"/>
    <property type="project" value="UniProtKB-KW"/>
</dbReference>
<keyword evidence="1" id="KW-0229">DNA integration</keyword>
<gene>
    <name evidence="7" type="ORF">HHU08_13235</name>
</gene>
<proteinExistence type="predicted"/>
<dbReference type="GO" id="GO:0015074">
    <property type="term" value="P:DNA integration"/>
    <property type="evidence" value="ECO:0007669"/>
    <property type="project" value="UniProtKB-KW"/>
</dbReference>
<evidence type="ECO:0000313" key="7">
    <source>
        <dbReference type="EMBL" id="NMO77950.1"/>
    </source>
</evidence>
<evidence type="ECO:0000259" key="6">
    <source>
        <dbReference type="PROSITE" id="PS51900"/>
    </source>
</evidence>
<dbReference type="AlphaFoldDB" id="A0A7Y0K925"/>
<dbReference type="InterPro" id="IPR011010">
    <property type="entry name" value="DNA_brk_join_enz"/>
</dbReference>
<dbReference type="SUPFAM" id="SSF56349">
    <property type="entry name" value="DNA breaking-rejoining enzymes"/>
    <property type="match status" value="1"/>
</dbReference>
<evidence type="ECO:0000256" key="2">
    <source>
        <dbReference type="ARBA" id="ARBA00023125"/>
    </source>
</evidence>
<dbReference type="InterPro" id="IPR013762">
    <property type="entry name" value="Integrase-like_cat_sf"/>
</dbReference>
<dbReference type="GO" id="GO:0003677">
    <property type="term" value="F:DNA binding"/>
    <property type="evidence" value="ECO:0007669"/>
    <property type="project" value="UniProtKB-UniRule"/>
</dbReference>
<keyword evidence="8" id="KW-1185">Reference proteome</keyword>
<dbReference type="PANTHER" id="PTHR30349">
    <property type="entry name" value="PHAGE INTEGRASE-RELATED"/>
    <property type="match status" value="1"/>
</dbReference>
<dbReference type="InterPro" id="IPR004107">
    <property type="entry name" value="Integrase_SAM-like_N"/>
</dbReference>
<accession>A0A7Y0K925</accession>